<dbReference type="Pfam" id="PF05685">
    <property type="entry name" value="Uma2"/>
    <property type="match status" value="1"/>
</dbReference>
<dbReference type="OrthoDB" id="275220at2"/>
<dbReference type="RefSeq" id="WP_148595358.1">
    <property type="nucleotide sequence ID" value="NZ_CP042997.1"/>
</dbReference>
<dbReference type="CDD" id="cd06260">
    <property type="entry name" value="DUF820-like"/>
    <property type="match status" value="1"/>
</dbReference>
<proteinExistence type="predicted"/>
<accession>A0A5B9W6H5</accession>
<dbReference type="InterPro" id="IPR011335">
    <property type="entry name" value="Restrct_endonuc-II-like"/>
</dbReference>
<evidence type="ECO:0000256" key="1">
    <source>
        <dbReference type="SAM" id="Coils"/>
    </source>
</evidence>
<dbReference type="Proteomes" id="UP000324233">
    <property type="component" value="Chromosome"/>
</dbReference>
<evidence type="ECO:0000259" key="2">
    <source>
        <dbReference type="Pfam" id="PF05685"/>
    </source>
</evidence>
<feature type="coiled-coil region" evidence="1">
    <location>
        <begin position="196"/>
        <end position="233"/>
    </location>
</feature>
<dbReference type="EMBL" id="CP042997">
    <property type="protein sequence ID" value="QEH35570.1"/>
    <property type="molecule type" value="Genomic_DNA"/>
</dbReference>
<protein>
    <recommendedName>
        <fullName evidence="2">Putative restriction endonuclease domain-containing protein</fullName>
    </recommendedName>
</protein>
<dbReference type="PANTHER" id="PTHR33352:SF2">
    <property type="entry name" value="SLL0995 PROTEIN"/>
    <property type="match status" value="1"/>
</dbReference>
<gene>
    <name evidence="3" type="ORF">OJF2_41230</name>
</gene>
<dbReference type="InterPro" id="IPR008538">
    <property type="entry name" value="Uma2"/>
</dbReference>
<keyword evidence="4" id="KW-1185">Reference proteome</keyword>
<reference evidence="3 4" key="1">
    <citation type="submission" date="2019-08" db="EMBL/GenBank/DDBJ databases">
        <title>Deep-cultivation of Planctomycetes and their phenomic and genomic characterization uncovers novel biology.</title>
        <authorList>
            <person name="Wiegand S."/>
            <person name="Jogler M."/>
            <person name="Boedeker C."/>
            <person name="Pinto D."/>
            <person name="Vollmers J."/>
            <person name="Rivas-Marin E."/>
            <person name="Kohn T."/>
            <person name="Peeters S.H."/>
            <person name="Heuer A."/>
            <person name="Rast P."/>
            <person name="Oberbeckmann S."/>
            <person name="Bunk B."/>
            <person name="Jeske O."/>
            <person name="Meyerdierks A."/>
            <person name="Storesund J.E."/>
            <person name="Kallscheuer N."/>
            <person name="Luecker S."/>
            <person name="Lage O.M."/>
            <person name="Pohl T."/>
            <person name="Merkel B.J."/>
            <person name="Hornburger P."/>
            <person name="Mueller R.-W."/>
            <person name="Bruemmer F."/>
            <person name="Labrenz M."/>
            <person name="Spormann A.M."/>
            <person name="Op den Camp H."/>
            <person name="Overmann J."/>
            <person name="Amann R."/>
            <person name="Jetten M.S.M."/>
            <person name="Mascher T."/>
            <person name="Medema M.H."/>
            <person name="Devos D.P."/>
            <person name="Kaster A.-K."/>
            <person name="Ovreas L."/>
            <person name="Rohde M."/>
            <person name="Galperin M.Y."/>
            <person name="Jogler C."/>
        </authorList>
    </citation>
    <scope>NUCLEOTIDE SEQUENCE [LARGE SCALE GENOMIC DNA]</scope>
    <source>
        <strain evidence="3 4">OJF2</strain>
    </source>
</reference>
<dbReference type="KEGG" id="agv:OJF2_41230"/>
<feature type="domain" description="Putative restriction endonuclease" evidence="2">
    <location>
        <begin position="50"/>
        <end position="150"/>
    </location>
</feature>
<name>A0A5B9W6H5_9BACT</name>
<keyword evidence="1" id="KW-0175">Coiled coil</keyword>
<dbReference type="SUPFAM" id="SSF52980">
    <property type="entry name" value="Restriction endonuclease-like"/>
    <property type="match status" value="1"/>
</dbReference>
<dbReference type="AlphaFoldDB" id="A0A5B9W6H5"/>
<evidence type="ECO:0000313" key="4">
    <source>
        <dbReference type="Proteomes" id="UP000324233"/>
    </source>
</evidence>
<dbReference type="PANTHER" id="PTHR33352">
    <property type="entry name" value="SLR1095 PROTEIN"/>
    <property type="match status" value="1"/>
</dbReference>
<dbReference type="Gene3D" id="3.90.1570.10">
    <property type="entry name" value="tt1808, chain A"/>
    <property type="match status" value="1"/>
</dbReference>
<evidence type="ECO:0000313" key="3">
    <source>
        <dbReference type="EMBL" id="QEH35570.1"/>
    </source>
</evidence>
<dbReference type="InterPro" id="IPR012296">
    <property type="entry name" value="Nuclease_put_TT1808"/>
</dbReference>
<sequence>MSTIDITIDRAAQAAEVVYPDSDGRPMADNTLQYKWIVIIKENLEVIFQGRDDVFIAGDLLWYPEEGKKTVCMAPDVLVAVGRPKGYRGSYKQWEEEGIAPQVVFEVHSPNSQPDEVMRKLVFYDRHGVEEYYYYDPETGTLTGFVRDDRGLADGIDMRGFRSPRLGIRFEPGEGEDSLRIFGPDGEPFQTTLQFVAERDEARREARAERNRADEERARADRLAARLRELGVEPE</sequence>
<organism evidence="3 4">
    <name type="scientific">Aquisphaera giovannonii</name>
    <dbReference type="NCBI Taxonomy" id="406548"/>
    <lineage>
        <taxon>Bacteria</taxon>
        <taxon>Pseudomonadati</taxon>
        <taxon>Planctomycetota</taxon>
        <taxon>Planctomycetia</taxon>
        <taxon>Isosphaerales</taxon>
        <taxon>Isosphaeraceae</taxon>
        <taxon>Aquisphaera</taxon>
    </lineage>
</organism>